<evidence type="ECO:0000256" key="2">
    <source>
        <dbReference type="ARBA" id="ARBA00004988"/>
    </source>
</evidence>
<feature type="binding site" evidence="9">
    <location>
        <position position="142"/>
    </location>
    <ligand>
        <name>D-ribulose 5-phosphate</name>
        <dbReference type="ChEBI" id="CHEBI:58121"/>
    </ligand>
</feature>
<dbReference type="EC" id="5.3.1.6" evidence="5"/>
<dbReference type="PANTHER" id="PTHR30345:SF0">
    <property type="entry name" value="DNA DAMAGE-REPAIR_TOLERATION PROTEIN DRT102"/>
    <property type="match status" value="1"/>
</dbReference>
<keyword evidence="11" id="KW-1185">Reference proteome</keyword>
<dbReference type="GO" id="GO:0004751">
    <property type="term" value="F:ribose-5-phosphate isomerase activity"/>
    <property type="evidence" value="ECO:0007669"/>
    <property type="project" value="UniProtKB-EC"/>
</dbReference>
<dbReference type="OrthoDB" id="1778624at2"/>
<evidence type="ECO:0000256" key="6">
    <source>
        <dbReference type="ARBA" id="ARBA00014007"/>
    </source>
</evidence>
<feature type="binding site" evidence="9">
    <location>
        <position position="138"/>
    </location>
    <ligand>
        <name>D-ribulose 5-phosphate</name>
        <dbReference type="ChEBI" id="CHEBI:58121"/>
    </ligand>
</feature>
<evidence type="ECO:0000256" key="8">
    <source>
        <dbReference type="ARBA" id="ARBA00032117"/>
    </source>
</evidence>
<name>A0A2U1THA4_9MICO</name>
<evidence type="ECO:0000313" key="10">
    <source>
        <dbReference type="EMBL" id="PWC08220.1"/>
    </source>
</evidence>
<evidence type="ECO:0000256" key="9">
    <source>
        <dbReference type="PIRSR" id="PIRSR005384-2"/>
    </source>
</evidence>
<organism evidence="10 11">
    <name type="scientific">Mycetocola zhujimingii</name>
    <dbReference type="NCBI Taxonomy" id="2079792"/>
    <lineage>
        <taxon>Bacteria</taxon>
        <taxon>Bacillati</taxon>
        <taxon>Actinomycetota</taxon>
        <taxon>Actinomycetes</taxon>
        <taxon>Micrococcales</taxon>
        <taxon>Microbacteriaceae</taxon>
        <taxon>Mycetocola</taxon>
    </lineage>
</organism>
<dbReference type="SUPFAM" id="SSF89623">
    <property type="entry name" value="Ribose/Galactose isomerase RpiB/AlsB"/>
    <property type="match status" value="1"/>
</dbReference>
<accession>A0A2U1THA4</accession>
<reference evidence="11" key="1">
    <citation type="submission" date="2018-04" db="EMBL/GenBank/DDBJ databases">
        <authorList>
            <person name="Liu S."/>
            <person name="Wang Z."/>
            <person name="Li J."/>
        </authorList>
    </citation>
    <scope>NUCLEOTIDE SEQUENCE [LARGE SCALE GENOMIC DNA]</scope>
    <source>
        <strain evidence="11">622</strain>
    </source>
</reference>
<comment type="similarity">
    <text evidence="3">Belongs to the LacAB/RpiB family.</text>
</comment>
<evidence type="ECO:0000256" key="1">
    <source>
        <dbReference type="ARBA" id="ARBA00001713"/>
    </source>
</evidence>
<dbReference type="NCBIfam" id="TIGR02133">
    <property type="entry name" value="RPI_actino"/>
    <property type="match status" value="1"/>
</dbReference>
<dbReference type="EMBL" id="QEFB01000001">
    <property type="protein sequence ID" value="PWC08220.1"/>
    <property type="molecule type" value="Genomic_DNA"/>
</dbReference>
<dbReference type="NCBIfam" id="TIGR00689">
    <property type="entry name" value="rpiB_lacA_lacB"/>
    <property type="match status" value="1"/>
</dbReference>
<comment type="pathway">
    <text evidence="2">Carbohydrate degradation; pentose phosphate pathway; D-ribose 5-phosphate from D-ribulose 5-phosphate (non-oxidative stage): step 1/1.</text>
</comment>
<comment type="catalytic activity">
    <reaction evidence="1">
        <text>aldehydo-D-ribose 5-phosphate = D-ribulose 5-phosphate</text>
        <dbReference type="Rhea" id="RHEA:14657"/>
        <dbReference type="ChEBI" id="CHEBI:58121"/>
        <dbReference type="ChEBI" id="CHEBI:58273"/>
        <dbReference type="EC" id="5.3.1.6"/>
    </reaction>
</comment>
<dbReference type="GO" id="GO:0019316">
    <property type="term" value="P:D-allose catabolic process"/>
    <property type="evidence" value="ECO:0007669"/>
    <property type="project" value="TreeGrafter"/>
</dbReference>
<evidence type="ECO:0000313" key="11">
    <source>
        <dbReference type="Proteomes" id="UP000244962"/>
    </source>
</evidence>
<evidence type="ECO:0000256" key="3">
    <source>
        <dbReference type="ARBA" id="ARBA00008754"/>
    </source>
</evidence>
<dbReference type="NCBIfam" id="NF004051">
    <property type="entry name" value="PRK05571.1"/>
    <property type="match status" value="1"/>
</dbReference>
<proteinExistence type="inferred from homology"/>
<dbReference type="PANTHER" id="PTHR30345">
    <property type="entry name" value="RIBOSE-5-PHOSPHATE ISOMERASE B"/>
    <property type="match status" value="1"/>
</dbReference>
<feature type="binding site" evidence="9">
    <location>
        <position position="114"/>
    </location>
    <ligand>
        <name>D-ribulose 5-phosphate</name>
        <dbReference type="ChEBI" id="CHEBI:58121"/>
    </ligand>
</feature>
<comment type="caution">
    <text evidence="10">The sequence shown here is derived from an EMBL/GenBank/DDBJ whole genome shotgun (WGS) entry which is preliminary data.</text>
</comment>
<dbReference type="InterPro" id="IPR036569">
    <property type="entry name" value="RpiB_LacA_LacB_sf"/>
</dbReference>
<feature type="binding site" evidence="9">
    <location>
        <position position="104"/>
    </location>
    <ligand>
        <name>D-ribulose 5-phosphate</name>
        <dbReference type="ChEBI" id="CHEBI:58121"/>
    </ligand>
</feature>
<sequence length="168" mass="17873">MRIHIATDHAGLDFSTDLQEYLAGSGHEVIDHGPTEYDALDDYPAFCINAALGVLHDRAAGVEALGVVFGGSGNGEQIAANKVNGIRAALVWNVSTAKLAREHNDANVISIGARQHSFDEVKTFIDAFIAEPFSGDERHVRRIAQIAEYETTGTIAGKGVDAGLSERG</sequence>
<dbReference type="InterPro" id="IPR003500">
    <property type="entry name" value="RpiB_LacA_LacB"/>
</dbReference>
<dbReference type="InterPro" id="IPR011860">
    <property type="entry name" value="Rib-5-P_Isoase_Actino"/>
</dbReference>
<keyword evidence="7 10" id="KW-0413">Isomerase</keyword>
<dbReference type="RefSeq" id="WP_108391270.1">
    <property type="nucleotide sequence ID" value="NZ_CP026949.1"/>
</dbReference>
<dbReference type="KEGG" id="myl:C3E77_08650"/>
<dbReference type="Pfam" id="PF02502">
    <property type="entry name" value="LacAB_rpiB"/>
    <property type="match status" value="1"/>
</dbReference>
<dbReference type="AlphaFoldDB" id="A0A2U1THA4"/>
<feature type="binding site" evidence="9">
    <location>
        <begin position="71"/>
        <end position="75"/>
    </location>
    <ligand>
        <name>D-ribulose 5-phosphate</name>
        <dbReference type="ChEBI" id="CHEBI:58121"/>
    </ligand>
</feature>
<dbReference type="GO" id="GO:0009052">
    <property type="term" value="P:pentose-phosphate shunt, non-oxidative branch"/>
    <property type="evidence" value="ECO:0007669"/>
    <property type="project" value="TreeGrafter"/>
</dbReference>
<feature type="binding site" evidence="9">
    <location>
        <begin position="8"/>
        <end position="9"/>
    </location>
    <ligand>
        <name>D-ribulose 5-phosphate</name>
        <dbReference type="ChEBI" id="CHEBI:58121"/>
    </ligand>
</feature>
<evidence type="ECO:0000256" key="4">
    <source>
        <dbReference type="ARBA" id="ARBA00011738"/>
    </source>
</evidence>
<comment type="subunit">
    <text evidence="4">Homodimer.</text>
</comment>
<evidence type="ECO:0000256" key="5">
    <source>
        <dbReference type="ARBA" id="ARBA00011959"/>
    </source>
</evidence>
<dbReference type="Proteomes" id="UP000244962">
    <property type="component" value="Unassembled WGS sequence"/>
</dbReference>
<protein>
    <recommendedName>
        <fullName evidence="6">Ribose-5-phosphate isomerase B</fullName>
        <ecNumber evidence="5">5.3.1.6</ecNumber>
    </recommendedName>
    <alternativeName>
        <fullName evidence="8">Phosphoriboisomerase B</fullName>
    </alternativeName>
</protein>
<evidence type="ECO:0000256" key="7">
    <source>
        <dbReference type="ARBA" id="ARBA00023235"/>
    </source>
</evidence>
<dbReference type="PIRSF" id="PIRSF005384">
    <property type="entry name" value="RpiB_LacA_B"/>
    <property type="match status" value="1"/>
</dbReference>
<gene>
    <name evidence="10" type="ORF">DF223_02410</name>
</gene>
<dbReference type="Gene3D" id="3.40.1400.10">
    <property type="entry name" value="Sugar-phosphate isomerase, RpiB/LacA/LacB"/>
    <property type="match status" value="1"/>
</dbReference>